<proteinExistence type="predicted"/>
<evidence type="ECO:0000256" key="1">
    <source>
        <dbReference type="SAM" id="Coils"/>
    </source>
</evidence>
<protein>
    <submittedName>
        <fullName evidence="3">Uncharacterized protein</fullName>
    </submittedName>
</protein>
<evidence type="ECO:0000256" key="2">
    <source>
        <dbReference type="SAM" id="MobiDB-lite"/>
    </source>
</evidence>
<accession>A0A397TBA7</accession>
<reference evidence="3 4" key="1">
    <citation type="submission" date="2018-06" db="EMBL/GenBank/DDBJ databases">
        <title>Comparative genomics reveals the genomic features of Rhizophagus irregularis, R. cerebriforme, R. diaphanum and Gigaspora rosea, and their symbiotic lifestyle signature.</title>
        <authorList>
            <person name="Morin E."/>
            <person name="San Clemente H."/>
            <person name="Chen E.C.H."/>
            <person name="De La Providencia I."/>
            <person name="Hainaut M."/>
            <person name="Kuo A."/>
            <person name="Kohler A."/>
            <person name="Murat C."/>
            <person name="Tang N."/>
            <person name="Roy S."/>
            <person name="Loubradou J."/>
            <person name="Henrissat B."/>
            <person name="Grigoriev I.V."/>
            <person name="Corradi N."/>
            <person name="Roux C."/>
            <person name="Martin F.M."/>
        </authorList>
    </citation>
    <scope>NUCLEOTIDE SEQUENCE [LARGE SCALE GENOMIC DNA]</scope>
    <source>
        <strain evidence="3 4">DAOM 227022</strain>
    </source>
</reference>
<dbReference type="OrthoDB" id="2391872at2759"/>
<evidence type="ECO:0000313" key="4">
    <source>
        <dbReference type="Proteomes" id="UP000265703"/>
    </source>
</evidence>
<keyword evidence="4" id="KW-1185">Reference proteome</keyword>
<dbReference type="AlphaFoldDB" id="A0A397TBA7"/>
<gene>
    <name evidence="3" type="ORF">C1645_819305</name>
</gene>
<dbReference type="EMBL" id="QKYT01000102">
    <property type="protein sequence ID" value="RIA93547.1"/>
    <property type="molecule type" value="Genomic_DNA"/>
</dbReference>
<feature type="coiled-coil region" evidence="1">
    <location>
        <begin position="194"/>
        <end position="221"/>
    </location>
</feature>
<evidence type="ECO:0000313" key="3">
    <source>
        <dbReference type="EMBL" id="RIA93547.1"/>
    </source>
</evidence>
<keyword evidence="1" id="KW-0175">Coiled coil</keyword>
<dbReference type="Proteomes" id="UP000265703">
    <property type="component" value="Unassembled WGS sequence"/>
</dbReference>
<feature type="region of interest" description="Disordered" evidence="2">
    <location>
        <begin position="147"/>
        <end position="179"/>
    </location>
</feature>
<name>A0A397TBA7_9GLOM</name>
<dbReference type="STRING" id="658196.A0A397TBA7"/>
<sequence>MLRPFSQHSTRTHGVLITLNFPSSSFTQNALFSSSCSGLGRGSMNQVTIGGKSISLNRQVMNINPEPKIKINVQPGQFDDAMEESKKIFQSLAEPIKEPLKQLYEERQLSSPQLRRERNINYKQQLQSNQLNIGVHKKKMELNGNQKNRFEKEHEPSIYQVKQSSRKNNNKNNRTRQLQQTDFVTQDINWSDFINSNTNELDQLSSENQEEEKEALRLELEGGDYDRYLSFPKSIQKKFNFDNDIANSLKKGIGQNPSYKLSEKKLFYETLFQNLNIPTQKLHKNKN</sequence>
<comment type="caution">
    <text evidence="3">The sequence shown here is derived from an EMBL/GenBank/DDBJ whole genome shotgun (WGS) entry which is preliminary data.</text>
</comment>
<organism evidence="3 4">
    <name type="scientific">Glomus cerebriforme</name>
    <dbReference type="NCBI Taxonomy" id="658196"/>
    <lineage>
        <taxon>Eukaryota</taxon>
        <taxon>Fungi</taxon>
        <taxon>Fungi incertae sedis</taxon>
        <taxon>Mucoromycota</taxon>
        <taxon>Glomeromycotina</taxon>
        <taxon>Glomeromycetes</taxon>
        <taxon>Glomerales</taxon>
        <taxon>Glomeraceae</taxon>
        <taxon>Glomus</taxon>
    </lineage>
</organism>